<protein>
    <submittedName>
        <fullName evidence="2">Uncharacterized protein</fullName>
    </submittedName>
</protein>
<feature type="compositionally biased region" description="Polar residues" evidence="1">
    <location>
        <begin position="218"/>
        <end position="246"/>
    </location>
</feature>
<feature type="region of interest" description="Disordered" evidence="1">
    <location>
        <begin position="162"/>
        <end position="197"/>
    </location>
</feature>
<evidence type="ECO:0000313" key="3">
    <source>
        <dbReference type="EMBL" id="CAF4038702.1"/>
    </source>
</evidence>
<evidence type="ECO:0000313" key="4">
    <source>
        <dbReference type="Proteomes" id="UP000663829"/>
    </source>
</evidence>
<keyword evidence="4" id="KW-1185">Reference proteome</keyword>
<evidence type="ECO:0000313" key="2">
    <source>
        <dbReference type="EMBL" id="CAF1261061.1"/>
    </source>
</evidence>
<dbReference type="Proteomes" id="UP000681722">
    <property type="component" value="Unassembled WGS sequence"/>
</dbReference>
<feature type="compositionally biased region" description="Low complexity" evidence="1">
    <location>
        <begin position="257"/>
        <end position="266"/>
    </location>
</feature>
<dbReference type="EMBL" id="CAJNOQ010010789">
    <property type="protein sequence ID" value="CAF1261061.1"/>
    <property type="molecule type" value="Genomic_DNA"/>
</dbReference>
<gene>
    <name evidence="2" type="ORF">GPM918_LOCUS26606</name>
    <name evidence="3" type="ORF">SRO942_LOCUS26788</name>
</gene>
<dbReference type="EMBL" id="CAJOBC010018745">
    <property type="protein sequence ID" value="CAF4038702.1"/>
    <property type="molecule type" value="Genomic_DNA"/>
</dbReference>
<sequence>MDYQQQRQQSNKPSTQVAQKALEVFAFDASCLSVPLLPAGVVSGVSGGEPIIWSATEFERNTTAGKFRLYLDQGRKWDIWMPVSPSFYSDGVPPDIPGLAEQAARNTGGAYRYRGRQSWHNQYQGSPPDDRRCGDRVFTSSSRSRFEGLRLPDRLVSQDYSITNGGNQHHYTHHRHSGEAGNQKATGNKRPASVTPPVVKMAKYFSSDKADARAGVKQATTSLSKPTTTQSSITITKLSAPQLSNSTKRRLRRERAQVAVNQQQQQPTSQDDEPIVTKIVVASISQQGNDTDEASSDDEISPDQQPELLVVRMTSMTVHDGDVSDNAITKESGEAETASAIKPPPRKTCCFSFVM</sequence>
<dbReference type="AlphaFoldDB" id="A0A815ASR3"/>
<evidence type="ECO:0000256" key="1">
    <source>
        <dbReference type="SAM" id="MobiDB-lite"/>
    </source>
</evidence>
<name>A0A815ASR3_9BILA</name>
<comment type="caution">
    <text evidence="2">The sequence shown here is derived from an EMBL/GenBank/DDBJ whole genome shotgun (WGS) entry which is preliminary data.</text>
</comment>
<feature type="region of interest" description="Disordered" evidence="1">
    <location>
        <begin position="320"/>
        <end position="343"/>
    </location>
</feature>
<dbReference type="Proteomes" id="UP000663829">
    <property type="component" value="Unassembled WGS sequence"/>
</dbReference>
<feature type="region of interest" description="Disordered" evidence="1">
    <location>
        <begin position="217"/>
        <end position="275"/>
    </location>
</feature>
<accession>A0A815ASR3</accession>
<proteinExistence type="predicted"/>
<reference evidence="2" key="1">
    <citation type="submission" date="2021-02" db="EMBL/GenBank/DDBJ databases">
        <authorList>
            <person name="Nowell W R."/>
        </authorList>
    </citation>
    <scope>NUCLEOTIDE SEQUENCE</scope>
</reference>
<organism evidence="2 4">
    <name type="scientific">Didymodactylos carnosus</name>
    <dbReference type="NCBI Taxonomy" id="1234261"/>
    <lineage>
        <taxon>Eukaryota</taxon>
        <taxon>Metazoa</taxon>
        <taxon>Spiralia</taxon>
        <taxon>Gnathifera</taxon>
        <taxon>Rotifera</taxon>
        <taxon>Eurotatoria</taxon>
        <taxon>Bdelloidea</taxon>
        <taxon>Philodinida</taxon>
        <taxon>Philodinidae</taxon>
        <taxon>Didymodactylos</taxon>
    </lineage>
</organism>